<gene>
    <name evidence="1" type="ORF">DdX_19959</name>
</gene>
<evidence type="ECO:0000313" key="2">
    <source>
        <dbReference type="Proteomes" id="UP001201812"/>
    </source>
</evidence>
<dbReference type="SUPFAM" id="SSF53474">
    <property type="entry name" value="alpha/beta-Hydrolases"/>
    <property type="match status" value="1"/>
</dbReference>
<comment type="caution">
    <text evidence="1">The sequence shown here is derived from an EMBL/GenBank/DDBJ whole genome shotgun (WGS) entry which is preliminary data.</text>
</comment>
<organism evidence="1 2">
    <name type="scientific">Ditylenchus destructor</name>
    <dbReference type="NCBI Taxonomy" id="166010"/>
    <lineage>
        <taxon>Eukaryota</taxon>
        <taxon>Metazoa</taxon>
        <taxon>Ecdysozoa</taxon>
        <taxon>Nematoda</taxon>
        <taxon>Chromadorea</taxon>
        <taxon>Rhabditida</taxon>
        <taxon>Tylenchina</taxon>
        <taxon>Tylenchomorpha</taxon>
        <taxon>Sphaerularioidea</taxon>
        <taxon>Anguinidae</taxon>
        <taxon>Anguininae</taxon>
        <taxon>Ditylenchus</taxon>
    </lineage>
</organism>
<dbReference type="Proteomes" id="UP001201812">
    <property type="component" value="Unassembled WGS sequence"/>
</dbReference>
<proteinExistence type="predicted"/>
<accession>A0AAD4MGY8</accession>
<dbReference type="EMBL" id="JAKKPZ010000476">
    <property type="protein sequence ID" value="KAI1694720.1"/>
    <property type="molecule type" value="Genomic_DNA"/>
</dbReference>
<dbReference type="InterPro" id="IPR029058">
    <property type="entry name" value="AB_hydrolase_fold"/>
</dbReference>
<evidence type="ECO:0000313" key="1">
    <source>
        <dbReference type="EMBL" id="KAI1694720.1"/>
    </source>
</evidence>
<evidence type="ECO:0008006" key="3">
    <source>
        <dbReference type="Google" id="ProtNLM"/>
    </source>
</evidence>
<protein>
    <recommendedName>
        <fullName evidence="3">Alpha/beta hydrolase</fullName>
    </recommendedName>
</protein>
<dbReference type="AlphaFoldDB" id="A0AAD4MGY8"/>
<name>A0AAD4MGY8_9BILA</name>
<dbReference type="Gene3D" id="3.40.50.1820">
    <property type="entry name" value="alpha/beta hydrolase"/>
    <property type="match status" value="1"/>
</dbReference>
<reference evidence="1" key="1">
    <citation type="submission" date="2022-01" db="EMBL/GenBank/DDBJ databases">
        <title>Genome Sequence Resource for Two Populations of Ditylenchus destructor, the Migratory Endoparasitic Phytonematode.</title>
        <authorList>
            <person name="Zhang H."/>
            <person name="Lin R."/>
            <person name="Xie B."/>
        </authorList>
    </citation>
    <scope>NUCLEOTIDE SEQUENCE</scope>
    <source>
        <strain evidence="1">BazhouSP</strain>
    </source>
</reference>
<keyword evidence="2" id="KW-1185">Reference proteome</keyword>
<sequence>MNNETQDLFHELARNSVVDPSVDPFVSANPSLDAGQVRAAILNATQAIMDGEDVDLESNGLIPPDVKQMLQFIMQDPIQRPYFREMWAYDLETRLRELAIARMVPTLIVIGKKDIQSSWEKDGGELERIFAGSGASFAYPEEANHVMGKETGPVPATFADAVQTYFSGRLDDGAMGVITDWLEAWFDESKMEEK</sequence>